<dbReference type="FunCoup" id="A0A2G4YR81">
    <property type="interactions" value="529"/>
</dbReference>
<comment type="subcellular location">
    <subcellularLocation>
        <location evidence="7">Cytoplasm</location>
    </subcellularLocation>
</comment>
<dbReference type="InterPro" id="IPR035476">
    <property type="entry name" value="SIS_PGI_1"/>
</dbReference>
<dbReference type="RefSeq" id="WP_099472390.1">
    <property type="nucleotide sequence ID" value="NZ_CP041025.1"/>
</dbReference>
<dbReference type="InterPro" id="IPR001672">
    <property type="entry name" value="G6P_Isomerase"/>
</dbReference>
<dbReference type="InterPro" id="IPR035482">
    <property type="entry name" value="SIS_PGI_2"/>
</dbReference>
<dbReference type="PROSITE" id="PS51463">
    <property type="entry name" value="P_GLUCOSE_ISOMERASE_3"/>
    <property type="match status" value="1"/>
</dbReference>
<keyword evidence="11" id="KW-1185">Reference proteome</keyword>
<comment type="catalytic activity">
    <reaction evidence="6 7 8">
        <text>alpha-D-glucose 6-phosphate = beta-D-fructose 6-phosphate</text>
        <dbReference type="Rhea" id="RHEA:11816"/>
        <dbReference type="ChEBI" id="CHEBI:57634"/>
        <dbReference type="ChEBI" id="CHEBI:58225"/>
        <dbReference type="EC" id="5.3.1.9"/>
    </reaction>
</comment>
<dbReference type="PROSITE" id="PS00765">
    <property type="entry name" value="P_GLUCOSE_ISOMERASE_1"/>
    <property type="match status" value="1"/>
</dbReference>
<feature type="active site" description="Proton donor" evidence="7">
    <location>
        <position position="353"/>
    </location>
</feature>
<dbReference type="AlphaFoldDB" id="A0A2G4YR81"/>
<dbReference type="HAMAP" id="MF_00473">
    <property type="entry name" value="G6P_isomerase"/>
    <property type="match status" value="1"/>
</dbReference>
<dbReference type="EC" id="5.3.1.9" evidence="7"/>
<dbReference type="GO" id="GO:0097367">
    <property type="term" value="F:carbohydrate derivative binding"/>
    <property type="evidence" value="ECO:0007669"/>
    <property type="project" value="InterPro"/>
</dbReference>
<reference evidence="10 11" key="1">
    <citation type="submission" date="2017-10" db="EMBL/GenBank/DDBJ databases">
        <title>Frigbacter circumglobatus gen. nov. sp. nov., isolated from sediment cultured in situ.</title>
        <authorList>
            <person name="Zhao Z."/>
        </authorList>
    </citation>
    <scope>NUCLEOTIDE SEQUENCE [LARGE SCALE GENOMIC DNA]</scope>
    <source>
        <strain evidence="10 11">ZYL</strain>
    </source>
</reference>
<dbReference type="InParanoid" id="A0A2G4YR81"/>
<dbReference type="GO" id="GO:0051156">
    <property type="term" value="P:glucose 6-phosphate metabolic process"/>
    <property type="evidence" value="ECO:0007669"/>
    <property type="project" value="TreeGrafter"/>
</dbReference>
<dbReference type="GO" id="GO:0006096">
    <property type="term" value="P:glycolytic process"/>
    <property type="evidence" value="ECO:0007669"/>
    <property type="project" value="UniProtKB-UniRule"/>
</dbReference>
<dbReference type="OrthoDB" id="140919at2"/>
<dbReference type="SUPFAM" id="SSF53697">
    <property type="entry name" value="SIS domain"/>
    <property type="match status" value="1"/>
</dbReference>
<dbReference type="InterPro" id="IPR018189">
    <property type="entry name" value="Phosphoglucose_isomerase_CS"/>
</dbReference>
<dbReference type="InterPro" id="IPR046348">
    <property type="entry name" value="SIS_dom_sf"/>
</dbReference>
<keyword evidence="4 7" id="KW-0324">Glycolysis</keyword>
<evidence type="ECO:0000256" key="6">
    <source>
        <dbReference type="ARBA" id="ARBA00029321"/>
    </source>
</evidence>
<dbReference type="Proteomes" id="UP000229730">
    <property type="component" value="Unassembled WGS sequence"/>
</dbReference>
<dbReference type="GO" id="GO:0004347">
    <property type="term" value="F:glucose-6-phosphate isomerase activity"/>
    <property type="evidence" value="ECO:0007669"/>
    <property type="project" value="UniProtKB-UniRule"/>
</dbReference>
<dbReference type="GO" id="GO:0048029">
    <property type="term" value="F:monosaccharide binding"/>
    <property type="evidence" value="ECO:0007669"/>
    <property type="project" value="TreeGrafter"/>
</dbReference>
<dbReference type="PROSITE" id="PS00174">
    <property type="entry name" value="P_GLUCOSE_ISOMERASE_2"/>
    <property type="match status" value="1"/>
</dbReference>
<dbReference type="EMBL" id="PDEM01000020">
    <property type="protein sequence ID" value="PHZ84818.1"/>
    <property type="molecule type" value="Genomic_DNA"/>
</dbReference>
<feature type="active site" evidence="7">
    <location>
        <position position="512"/>
    </location>
</feature>
<gene>
    <name evidence="7" type="primary">pgi</name>
    <name evidence="10" type="ORF">CRD36_08800</name>
</gene>
<evidence type="ECO:0000256" key="7">
    <source>
        <dbReference type="HAMAP-Rule" id="MF_00473"/>
    </source>
</evidence>
<protein>
    <recommendedName>
        <fullName evidence="7">Glucose-6-phosphate isomerase</fullName>
        <shortName evidence="7">GPI</shortName>
        <ecNumber evidence="7">5.3.1.9</ecNumber>
    </recommendedName>
    <alternativeName>
        <fullName evidence="7">Phosphoglucose isomerase</fullName>
        <shortName evidence="7">PGI</shortName>
    </alternativeName>
    <alternativeName>
        <fullName evidence="7">Phosphohexose isomerase</fullName>
        <shortName evidence="7">PHI</shortName>
    </alternativeName>
</protein>
<comment type="function">
    <text evidence="7">Catalyzes the reversible isomerization of glucose-6-phosphate to fructose-6-phosphate.</text>
</comment>
<dbReference type="Gene3D" id="1.10.1390.10">
    <property type="match status" value="1"/>
</dbReference>
<dbReference type="FunFam" id="1.10.1390.10:FF:000001">
    <property type="entry name" value="Glucose-6-phosphate isomerase"/>
    <property type="match status" value="1"/>
</dbReference>
<proteinExistence type="inferred from homology"/>
<keyword evidence="5 7" id="KW-0413">Isomerase</keyword>
<dbReference type="PANTHER" id="PTHR11469">
    <property type="entry name" value="GLUCOSE-6-PHOSPHATE ISOMERASE"/>
    <property type="match status" value="1"/>
</dbReference>
<dbReference type="NCBIfam" id="NF001211">
    <property type="entry name" value="PRK00179.1"/>
    <property type="match status" value="1"/>
</dbReference>
<evidence type="ECO:0000313" key="10">
    <source>
        <dbReference type="EMBL" id="PHZ84818.1"/>
    </source>
</evidence>
<dbReference type="UniPathway" id="UPA00138"/>
<dbReference type="PRINTS" id="PR00662">
    <property type="entry name" value="G6PISOMERASE"/>
</dbReference>
<dbReference type="CDD" id="cd05016">
    <property type="entry name" value="SIS_PGI_2"/>
    <property type="match status" value="1"/>
</dbReference>
<dbReference type="GO" id="GO:0006094">
    <property type="term" value="P:gluconeogenesis"/>
    <property type="evidence" value="ECO:0007669"/>
    <property type="project" value="UniProtKB-UniRule"/>
</dbReference>
<dbReference type="GO" id="GO:0005829">
    <property type="term" value="C:cytosol"/>
    <property type="evidence" value="ECO:0007669"/>
    <property type="project" value="TreeGrafter"/>
</dbReference>
<dbReference type="UniPathway" id="UPA00109">
    <property type="reaction ID" value="UER00181"/>
</dbReference>
<keyword evidence="3 7" id="KW-0312">Gluconeogenesis</keyword>
<dbReference type="Gene3D" id="3.40.50.10490">
    <property type="entry name" value="Glucose-6-phosphate isomerase like protein, domain 1"/>
    <property type="match status" value="2"/>
</dbReference>
<feature type="region of interest" description="Disordered" evidence="9">
    <location>
        <begin position="524"/>
        <end position="556"/>
    </location>
</feature>
<dbReference type="PANTHER" id="PTHR11469:SF1">
    <property type="entry name" value="GLUCOSE-6-PHOSPHATE ISOMERASE"/>
    <property type="match status" value="1"/>
</dbReference>
<evidence type="ECO:0000313" key="11">
    <source>
        <dbReference type="Proteomes" id="UP000229730"/>
    </source>
</evidence>
<evidence type="ECO:0000256" key="3">
    <source>
        <dbReference type="ARBA" id="ARBA00022432"/>
    </source>
</evidence>
<dbReference type="InterPro" id="IPR023096">
    <property type="entry name" value="G6P_Isomerase_C"/>
</dbReference>
<evidence type="ECO:0000256" key="1">
    <source>
        <dbReference type="ARBA" id="ARBA00004926"/>
    </source>
</evidence>
<evidence type="ECO:0000256" key="4">
    <source>
        <dbReference type="ARBA" id="ARBA00023152"/>
    </source>
</evidence>
<comment type="pathway">
    <text evidence="1 7 8">Carbohydrate degradation; glycolysis; D-glyceraldehyde 3-phosphate and glycerone phosphate from D-glucose: step 2/4.</text>
</comment>
<organism evidence="10 11">
    <name type="scientific">Paremcibacter congregatus</name>
    <dbReference type="NCBI Taxonomy" id="2043170"/>
    <lineage>
        <taxon>Bacteria</taxon>
        <taxon>Pseudomonadati</taxon>
        <taxon>Pseudomonadota</taxon>
        <taxon>Alphaproteobacteria</taxon>
        <taxon>Emcibacterales</taxon>
        <taxon>Emcibacteraceae</taxon>
        <taxon>Paremcibacter</taxon>
    </lineage>
</organism>
<dbReference type="Pfam" id="PF00342">
    <property type="entry name" value="PGI"/>
    <property type="match status" value="1"/>
</dbReference>
<comment type="pathway">
    <text evidence="7">Carbohydrate biosynthesis; gluconeogenesis.</text>
</comment>
<evidence type="ECO:0000256" key="9">
    <source>
        <dbReference type="SAM" id="MobiDB-lite"/>
    </source>
</evidence>
<name>A0A2G4YR81_9PROT</name>
<dbReference type="CDD" id="cd05015">
    <property type="entry name" value="SIS_PGI_1"/>
    <property type="match status" value="1"/>
</dbReference>
<evidence type="ECO:0000256" key="5">
    <source>
        <dbReference type="ARBA" id="ARBA00023235"/>
    </source>
</evidence>
<sequence>MSDITKSKSWRALAAQGAEMKNRHLNDLFRADPDRFAKFSIEMQDILFDYSKNLVTEQTIDGLLDLAREVDVEAWRARMFSGAQVNMTEDRAVLHVALRNRSNEPILVDGADVMPQIKAELAAMKSFVERVRGGDWRGYSGKRITDVVSIGIGGSHLGPQMVTEALKGSKNNPMRVHYISNVDGTQIADVLRPLNPEQVLFVISSKTFTTYETLTNMRTAMNWLVASSFDQSVLDKHFVAVTARPENAEKEGFPAENIFQIWDWVGGRFSLWSAIGLPIALYLGFDSFEELLDGAHDMDQHFQNAPLGENAPVMLALVGVWNSTFLEAQTQAILPYDQSLHMFSAYMQQAEMESNGKSVNWDGADVPYQTGAIIWGQLGINGQHAFYQYLHQGKNIVPCDFIGSIESNTPVKGHHEYLMANFFAQTQALMIGIDEEEVRAELRRKGKSERYIERLVSHKIHKGNRPTNTLLLSRISPRTLGSLIALYEHKIFVQGIIWQVCSFDQWGVELGKQLAMNIQGELAPKAATGPHDSSTTGLIDYFKQQRDTPPPPSSRT</sequence>
<comment type="similarity">
    <text evidence="2 7 8">Belongs to the GPI family.</text>
</comment>
<accession>A0A2G4YR81</accession>
<evidence type="ECO:0000256" key="2">
    <source>
        <dbReference type="ARBA" id="ARBA00006604"/>
    </source>
</evidence>
<evidence type="ECO:0000256" key="8">
    <source>
        <dbReference type="RuleBase" id="RU000612"/>
    </source>
</evidence>
<keyword evidence="7" id="KW-0963">Cytoplasm</keyword>
<feature type="active site" evidence="7">
    <location>
        <position position="384"/>
    </location>
</feature>
<comment type="caution">
    <text evidence="10">The sequence shown here is derived from an EMBL/GenBank/DDBJ whole genome shotgun (WGS) entry which is preliminary data.</text>
</comment>